<evidence type="ECO:0000313" key="8">
    <source>
        <dbReference type="Proteomes" id="UP000520814"/>
    </source>
</evidence>
<organism evidence="7 8">
    <name type="scientific">Armatimonas rosea</name>
    <dbReference type="NCBI Taxonomy" id="685828"/>
    <lineage>
        <taxon>Bacteria</taxon>
        <taxon>Bacillati</taxon>
        <taxon>Armatimonadota</taxon>
        <taxon>Armatimonadia</taxon>
        <taxon>Armatimonadales</taxon>
        <taxon>Armatimonadaceae</taxon>
        <taxon>Armatimonas</taxon>
    </lineage>
</organism>
<dbReference type="GO" id="GO:0046872">
    <property type="term" value="F:metal ion binding"/>
    <property type="evidence" value="ECO:0007669"/>
    <property type="project" value="UniProtKB-KW"/>
</dbReference>
<dbReference type="SUPFAM" id="SSF52440">
    <property type="entry name" value="PreATP-grasp domain"/>
    <property type="match status" value="1"/>
</dbReference>
<dbReference type="RefSeq" id="WP_184193306.1">
    <property type="nucleotide sequence ID" value="NZ_JACHGW010000001.1"/>
</dbReference>
<dbReference type="GO" id="GO:0016874">
    <property type="term" value="F:ligase activity"/>
    <property type="evidence" value="ECO:0007669"/>
    <property type="project" value="UniProtKB-KW"/>
</dbReference>
<keyword evidence="1" id="KW-0436">Ligase</keyword>
<name>A0A7W9W634_ARMRO</name>
<dbReference type="InterPro" id="IPR016185">
    <property type="entry name" value="PreATP-grasp_dom_sf"/>
</dbReference>
<evidence type="ECO:0000313" key="7">
    <source>
        <dbReference type="EMBL" id="MBB6049711.1"/>
    </source>
</evidence>
<dbReference type="SUPFAM" id="SSF56059">
    <property type="entry name" value="Glutathione synthetase ATP-binding domain-like"/>
    <property type="match status" value="1"/>
</dbReference>
<evidence type="ECO:0000256" key="2">
    <source>
        <dbReference type="ARBA" id="ARBA00022723"/>
    </source>
</evidence>
<dbReference type="GO" id="GO:0005524">
    <property type="term" value="F:ATP binding"/>
    <property type="evidence" value="ECO:0007669"/>
    <property type="project" value="UniProtKB-KW"/>
</dbReference>
<keyword evidence="5" id="KW-0460">Magnesium</keyword>
<proteinExistence type="predicted"/>
<evidence type="ECO:0000256" key="5">
    <source>
        <dbReference type="ARBA" id="ARBA00022842"/>
    </source>
</evidence>
<reference evidence="7 8" key="1">
    <citation type="submission" date="2020-08" db="EMBL/GenBank/DDBJ databases">
        <title>Genomic Encyclopedia of Type Strains, Phase IV (KMG-IV): sequencing the most valuable type-strain genomes for metagenomic binning, comparative biology and taxonomic classification.</title>
        <authorList>
            <person name="Goeker M."/>
        </authorList>
    </citation>
    <scope>NUCLEOTIDE SEQUENCE [LARGE SCALE GENOMIC DNA]</scope>
    <source>
        <strain evidence="7 8">DSM 23562</strain>
    </source>
</reference>
<sequence length="419" mass="45955">MASPTTYTEQRRAFFARFPDFWSDVEGEEYALLQTHTLRLDDHAALQQAARAIYPIFVRTAALVRTLDDATLLQLGLPQETLAVVRQVTPGVSDVPFGRLDLILGPDGHFKLIEFNTDTPAFTRECFEINGKVCAHFGLPDPNAGETERLLAVVSRTLGASLAHLQTHEARPLVVGSSLDGHVEDWGTTEFICELLRKVPGIDVRHIPISQLGLTDDALVDSADGRPIALLYRLYPLEWFVQDRDAQGNAPGAQLLALVERRCVALLNPPGAFLWQSKALQALIWGLYEQGSFFDSAERETIATYFLPTYLDPAFAGERHIVKPFYGREGHSVRLHGPDGAVETAGGLGLYDDQPMLWQKYVPMPTVAVTTEAGEKTLSLLHSIFVLDGEPSAVGLRVSGPVTDDDSLFLPVALGTELG</sequence>
<keyword evidence="3" id="KW-0547">Nucleotide-binding</keyword>
<evidence type="ECO:0000256" key="1">
    <source>
        <dbReference type="ARBA" id="ARBA00022598"/>
    </source>
</evidence>
<keyword evidence="8" id="KW-1185">Reference proteome</keyword>
<dbReference type="AlphaFoldDB" id="A0A7W9W634"/>
<evidence type="ECO:0000256" key="4">
    <source>
        <dbReference type="ARBA" id="ARBA00022840"/>
    </source>
</evidence>
<gene>
    <name evidence="7" type="ORF">HNQ39_001473</name>
</gene>
<dbReference type="Proteomes" id="UP000520814">
    <property type="component" value="Unassembled WGS sequence"/>
</dbReference>
<comment type="caution">
    <text evidence="7">The sequence shown here is derived from an EMBL/GenBank/DDBJ whole genome shotgun (WGS) entry which is preliminary data.</text>
</comment>
<evidence type="ECO:0000256" key="3">
    <source>
        <dbReference type="ARBA" id="ARBA00022741"/>
    </source>
</evidence>
<dbReference type="Pfam" id="PF03738">
    <property type="entry name" value="GSP_synth"/>
    <property type="match status" value="1"/>
</dbReference>
<dbReference type="EMBL" id="JACHGW010000001">
    <property type="protein sequence ID" value="MBB6049711.1"/>
    <property type="molecule type" value="Genomic_DNA"/>
</dbReference>
<keyword evidence="2" id="KW-0479">Metal-binding</keyword>
<accession>A0A7W9W634</accession>
<keyword evidence="4" id="KW-0067">ATP-binding</keyword>
<protein>
    <submittedName>
        <fullName evidence="7">Glutathionylspermidine synthase</fullName>
    </submittedName>
</protein>
<dbReference type="Gene3D" id="3.30.1490.330">
    <property type="match status" value="1"/>
</dbReference>
<feature type="domain" description="Glutathionylspermidine synthase pre-ATP-grasp-like" evidence="6">
    <location>
        <begin position="21"/>
        <end position="412"/>
    </location>
</feature>
<evidence type="ECO:0000259" key="6">
    <source>
        <dbReference type="Pfam" id="PF03738"/>
    </source>
</evidence>
<dbReference type="InterPro" id="IPR005494">
    <property type="entry name" value="GSPS_pre-ATP-grasp-like_dom"/>
</dbReference>